<dbReference type="InterPro" id="IPR018076">
    <property type="entry name" value="T2SS_GspF_dom"/>
</dbReference>
<comment type="caution">
    <text evidence="9">The sequence shown here is derived from an EMBL/GenBank/DDBJ whole genome shotgun (WGS) entry which is preliminary data.</text>
</comment>
<sequence>MRAYATGITLNCVFQVSILCSIRHETPIKKTPCLMAIHKPLTFRVRAELYAQLAQMEMAGLPFDRALNVLQVAEPAQSRLQAMRALIGHHDFALAGERSGLFTKLEARLIHASINAGSPARMYRQLADFYGTRARQVATMKSRLLMPAAVFMLALAIQPLPGLVTGSMGVSAYLYQVLRPMIVVALMVFGVRWWLSRPAAARQNAASPWLSIPLLGKLIVRQNVRDFFTSLGLMLEAGIPMLDALPLALDTIAEPSIKREFACIAPRVAGGATLAQAIADSAFLGGALDRERAVALINTGEQSGTLPEMLLRHTTMETLAINASFEQLATWAPRVVYALVMVWMIGSLLFGPSVMPRAITDL</sequence>
<evidence type="ECO:0000259" key="8">
    <source>
        <dbReference type="Pfam" id="PF00482"/>
    </source>
</evidence>
<evidence type="ECO:0000256" key="1">
    <source>
        <dbReference type="ARBA" id="ARBA00004651"/>
    </source>
</evidence>
<comment type="similarity">
    <text evidence="2">Belongs to the GSP F family.</text>
</comment>
<dbReference type="AlphaFoldDB" id="A0A9D7F4H0"/>
<proteinExistence type="inferred from homology"/>
<evidence type="ECO:0000256" key="3">
    <source>
        <dbReference type="ARBA" id="ARBA00022475"/>
    </source>
</evidence>
<evidence type="ECO:0000256" key="5">
    <source>
        <dbReference type="ARBA" id="ARBA00022989"/>
    </source>
</evidence>
<evidence type="ECO:0000256" key="6">
    <source>
        <dbReference type="ARBA" id="ARBA00023136"/>
    </source>
</evidence>
<evidence type="ECO:0000313" key="9">
    <source>
        <dbReference type="EMBL" id="MBK7421945.1"/>
    </source>
</evidence>
<keyword evidence="6 7" id="KW-0472">Membrane</keyword>
<dbReference type="Gene3D" id="1.20.81.30">
    <property type="entry name" value="Type II secretion system (T2SS), domain F"/>
    <property type="match status" value="2"/>
</dbReference>
<dbReference type="GO" id="GO:0005886">
    <property type="term" value="C:plasma membrane"/>
    <property type="evidence" value="ECO:0007669"/>
    <property type="project" value="UniProtKB-SubCell"/>
</dbReference>
<protein>
    <submittedName>
        <fullName evidence="9">Type II secretion system F family protein</fullName>
    </submittedName>
</protein>
<dbReference type="Proteomes" id="UP000886602">
    <property type="component" value="Unassembled WGS sequence"/>
</dbReference>
<comment type="subcellular location">
    <subcellularLocation>
        <location evidence="1">Cell membrane</location>
        <topology evidence="1">Multi-pass membrane protein</topology>
    </subcellularLocation>
</comment>
<evidence type="ECO:0000256" key="7">
    <source>
        <dbReference type="SAM" id="Phobius"/>
    </source>
</evidence>
<reference evidence="9" key="1">
    <citation type="submission" date="2020-10" db="EMBL/GenBank/DDBJ databases">
        <title>Connecting structure to function with the recovery of over 1000 high-quality activated sludge metagenome-assembled genomes encoding full-length rRNA genes using long-read sequencing.</title>
        <authorList>
            <person name="Singleton C.M."/>
            <person name="Petriglieri F."/>
            <person name="Kristensen J.M."/>
            <person name="Kirkegaard R.H."/>
            <person name="Michaelsen T.Y."/>
            <person name="Andersen M.H."/>
            <person name="Karst S.M."/>
            <person name="Dueholm M.S."/>
            <person name="Nielsen P.H."/>
            <person name="Albertsen M."/>
        </authorList>
    </citation>
    <scope>NUCLEOTIDE SEQUENCE</scope>
    <source>
        <strain evidence="9">EsbW_18-Q3-R4-48_MAXAC.044</strain>
    </source>
</reference>
<feature type="transmembrane region" description="Helical" evidence="7">
    <location>
        <begin position="173"/>
        <end position="195"/>
    </location>
</feature>
<gene>
    <name evidence="9" type="ORF">IPJ48_01950</name>
</gene>
<feature type="domain" description="Type II secretion system protein GspF" evidence="8">
    <location>
        <begin position="52"/>
        <end position="157"/>
    </location>
</feature>
<dbReference type="InterPro" id="IPR042094">
    <property type="entry name" value="T2SS_GspF_sf"/>
</dbReference>
<keyword evidence="3" id="KW-1003">Cell membrane</keyword>
<feature type="transmembrane region" description="Helical" evidence="7">
    <location>
        <begin position="335"/>
        <end position="355"/>
    </location>
</feature>
<dbReference type="PANTHER" id="PTHR30012:SF0">
    <property type="entry name" value="TYPE II SECRETION SYSTEM PROTEIN F-RELATED"/>
    <property type="match status" value="1"/>
</dbReference>
<keyword evidence="5 7" id="KW-1133">Transmembrane helix</keyword>
<organism evidence="9 10">
    <name type="scientific">Candidatus Propionivibrio dominans</name>
    <dbReference type="NCBI Taxonomy" id="2954373"/>
    <lineage>
        <taxon>Bacteria</taxon>
        <taxon>Pseudomonadati</taxon>
        <taxon>Pseudomonadota</taxon>
        <taxon>Betaproteobacteria</taxon>
        <taxon>Rhodocyclales</taxon>
        <taxon>Rhodocyclaceae</taxon>
        <taxon>Propionivibrio</taxon>
    </lineage>
</organism>
<evidence type="ECO:0000313" key="10">
    <source>
        <dbReference type="Proteomes" id="UP000886602"/>
    </source>
</evidence>
<accession>A0A9D7F4H0</accession>
<dbReference type="EMBL" id="JADJNC010000003">
    <property type="protein sequence ID" value="MBK7421945.1"/>
    <property type="molecule type" value="Genomic_DNA"/>
</dbReference>
<evidence type="ECO:0000256" key="4">
    <source>
        <dbReference type="ARBA" id="ARBA00022692"/>
    </source>
</evidence>
<name>A0A9D7F4H0_9RHOO</name>
<feature type="transmembrane region" description="Helical" evidence="7">
    <location>
        <begin position="144"/>
        <end position="161"/>
    </location>
</feature>
<dbReference type="Pfam" id="PF00482">
    <property type="entry name" value="T2SSF"/>
    <property type="match status" value="2"/>
</dbReference>
<evidence type="ECO:0000256" key="2">
    <source>
        <dbReference type="ARBA" id="ARBA00005745"/>
    </source>
</evidence>
<dbReference type="InterPro" id="IPR003004">
    <property type="entry name" value="GspF/PilC"/>
</dbReference>
<keyword evidence="4 7" id="KW-0812">Transmembrane</keyword>
<feature type="domain" description="Type II secretion system protein GspF" evidence="8">
    <location>
        <begin position="227"/>
        <end position="314"/>
    </location>
</feature>
<dbReference type="PANTHER" id="PTHR30012">
    <property type="entry name" value="GENERAL SECRETION PATHWAY PROTEIN"/>
    <property type="match status" value="1"/>
</dbReference>